<keyword evidence="2" id="KW-0413">Isomerase</keyword>
<evidence type="ECO:0000256" key="1">
    <source>
        <dbReference type="SAM" id="MobiDB-lite"/>
    </source>
</evidence>
<proteinExistence type="predicted"/>
<accession>R9NXF3</accession>
<organism evidence="2 3">
    <name type="scientific">Pseudozyma hubeiensis (strain SY62)</name>
    <name type="common">Yeast</name>
    <dbReference type="NCBI Taxonomy" id="1305764"/>
    <lineage>
        <taxon>Eukaryota</taxon>
        <taxon>Fungi</taxon>
        <taxon>Dikarya</taxon>
        <taxon>Basidiomycota</taxon>
        <taxon>Ustilaginomycotina</taxon>
        <taxon>Ustilaginomycetes</taxon>
        <taxon>Ustilaginales</taxon>
        <taxon>Ustilaginaceae</taxon>
        <taxon>Pseudozyma</taxon>
    </lineage>
</organism>
<reference evidence="3" key="1">
    <citation type="journal article" date="2013" name="Genome Announc.">
        <title>Draft genome sequence of the basidiomycetous yeast-like fungus Pseudozyma hubeiensis SY62, which produces an abundant amount of the biosurfactant mannosylerythritol lipids.</title>
        <authorList>
            <person name="Konishi M."/>
            <person name="Hatada Y."/>
            <person name="Horiuchi J."/>
        </authorList>
    </citation>
    <scope>NUCLEOTIDE SEQUENCE [LARGE SCALE GENOMIC DNA]</scope>
    <source>
        <strain evidence="3">SY62</strain>
    </source>
</reference>
<dbReference type="RefSeq" id="XP_012186930.1">
    <property type="nucleotide sequence ID" value="XM_012331540.1"/>
</dbReference>
<dbReference type="Proteomes" id="UP000014071">
    <property type="component" value="Unassembled WGS sequence"/>
</dbReference>
<sequence length="236" mass="25922">MHVRGSKSVHVGKGGSPQATKAACLALTWCKTRRLLEHAAERVVLRAGVENECDNKTVKTQHFGENEDQDHTDEKTRLLSGTTHTGVTYDADGETSGETSETDRETSTELNETGVERHGRLNPTRDEHTDHETVDGNDTGHNDGNDTFDQEVRSKNTHGRDTYTGLGSTIRGTETSEDDGSRASHSAKEGSVDGAELRVDVGRIHLVLFSVSGKLDERMCRWMQRTNGADCRSKCI</sequence>
<dbReference type="EMBL" id="DF238775">
    <property type="protein sequence ID" value="GAC93343.1"/>
    <property type="molecule type" value="Genomic_DNA"/>
</dbReference>
<feature type="region of interest" description="Disordered" evidence="1">
    <location>
        <begin position="82"/>
        <end position="192"/>
    </location>
</feature>
<evidence type="ECO:0000313" key="2">
    <source>
        <dbReference type="EMBL" id="GAC93343.1"/>
    </source>
</evidence>
<dbReference type="GO" id="GO:0016853">
    <property type="term" value="F:isomerase activity"/>
    <property type="evidence" value="ECO:0007669"/>
    <property type="project" value="UniProtKB-KW"/>
</dbReference>
<evidence type="ECO:0000313" key="3">
    <source>
        <dbReference type="Proteomes" id="UP000014071"/>
    </source>
</evidence>
<dbReference type="AlphaFoldDB" id="R9NXF3"/>
<dbReference type="HOGENOM" id="CLU_1175890_0_0_1"/>
<feature type="compositionally biased region" description="Basic and acidic residues" evidence="1">
    <location>
        <begin position="114"/>
        <end position="161"/>
    </location>
</feature>
<protein>
    <submittedName>
        <fullName evidence="2">Ribose-5-phosphate isomerase</fullName>
    </submittedName>
</protein>
<feature type="compositionally biased region" description="Basic and acidic residues" evidence="1">
    <location>
        <begin position="179"/>
        <end position="192"/>
    </location>
</feature>
<name>R9NXF3_PSEHS</name>
<gene>
    <name evidence="2" type="ORF">PHSY_000908</name>
</gene>
<dbReference type="GeneID" id="24106209"/>
<keyword evidence="3" id="KW-1185">Reference proteome</keyword>